<evidence type="ECO:0000313" key="4">
    <source>
        <dbReference type="Proteomes" id="UP001168524"/>
    </source>
</evidence>
<keyword evidence="3" id="KW-0378">Hydrolase</keyword>
<proteinExistence type="inferred from homology"/>
<dbReference type="SMART" id="SM00854">
    <property type="entry name" value="PGA_cap"/>
    <property type="match status" value="1"/>
</dbReference>
<evidence type="ECO:0000256" key="1">
    <source>
        <dbReference type="ARBA" id="ARBA00005662"/>
    </source>
</evidence>
<reference evidence="3" key="1">
    <citation type="submission" date="2023-06" db="EMBL/GenBank/DDBJ databases">
        <title>Two novel species of Acinetobacter isolated from motorbike repairing workshop in Vietnam.</title>
        <authorList>
            <person name="Le N.T.T."/>
        </authorList>
    </citation>
    <scope>NUCLEOTIDE SEQUENCE</scope>
    <source>
        <strain evidence="3">VNH17</strain>
    </source>
</reference>
<dbReference type="InterPro" id="IPR029052">
    <property type="entry name" value="Metallo-depent_PP-like"/>
</dbReference>
<sequence>MFYIKFDSDLNVLREYNAKAILEHGYCFELSYIFEQELLEVIQKRKKYTDEILFGQPVYFKNELTFEKLNLNQYLYLINNFASRKLIQNLVHLELLRLNGEKKSIHEVLKFYHQLAPEYLKLFNPDTFSLGEKKIYPFSYLCINHMVEFIVQLTVDDEKILLAGYREQGRKGYMVVGGDFIDREYDTLIPYLIKNDIENLNIENIQLKEPDINLMGDTYFGEKYTERRKKRNVEDALTKYGYSYSFLDIAPFFRKDDFNILNFEAVFNIRDFSPLDGRKDFILGAHSGKTRKELKNNHIDVVCLANNHALDYGENSFISTLHDFMEDDFVVLGGGDDQYQANKILELEYEGKKIAIFNGYWNKVNAYIDYEFYALNERAGINILNGVMLYQIKLYKKLNPDHTILCFCHWGIDFKPVHPYQERVAKRLLQVGADIIVGHGPHTIQKIEKYQEKFIIYSVGNGIFNSNGEYEKQKALPYGFLTRINILNKELQLYPIFTNNLKTFWKPRFVTEDEFIQLKAIYKEDSFITDKDELGFFFKLQL</sequence>
<dbReference type="EC" id="3.1.-.-" evidence="3"/>
<dbReference type="Proteomes" id="UP001168524">
    <property type="component" value="Unassembled WGS sequence"/>
</dbReference>
<evidence type="ECO:0000259" key="2">
    <source>
        <dbReference type="SMART" id="SM00854"/>
    </source>
</evidence>
<organism evidence="3 4">
    <name type="scientific">Acinetobacter thutiue</name>
    <dbReference type="NCBI Taxonomy" id="2998078"/>
    <lineage>
        <taxon>Bacteria</taxon>
        <taxon>Pseudomonadati</taxon>
        <taxon>Pseudomonadota</taxon>
        <taxon>Gammaproteobacteria</taxon>
        <taxon>Moraxellales</taxon>
        <taxon>Moraxellaceae</taxon>
        <taxon>Acinetobacter</taxon>
    </lineage>
</organism>
<dbReference type="InterPro" id="IPR052169">
    <property type="entry name" value="CW_Biosynth-Accessory"/>
</dbReference>
<comment type="similarity">
    <text evidence="1">Belongs to the CapA family.</text>
</comment>
<dbReference type="GO" id="GO:0016787">
    <property type="term" value="F:hydrolase activity"/>
    <property type="evidence" value="ECO:0007669"/>
    <property type="project" value="UniProtKB-KW"/>
</dbReference>
<accession>A0ABT7WQA6</accession>
<name>A0ABT7WQA6_9GAMM</name>
<dbReference type="PANTHER" id="PTHR33393">
    <property type="entry name" value="POLYGLUTAMINE SYNTHESIS ACCESSORY PROTEIN RV0574C-RELATED"/>
    <property type="match status" value="1"/>
</dbReference>
<evidence type="ECO:0000313" key="3">
    <source>
        <dbReference type="EMBL" id="MDN0014853.1"/>
    </source>
</evidence>
<dbReference type="InterPro" id="IPR019079">
    <property type="entry name" value="Capsule_synth_CapA"/>
</dbReference>
<gene>
    <name evidence="3" type="ORF">QTA56_11520</name>
</gene>
<keyword evidence="4" id="KW-1185">Reference proteome</keyword>
<dbReference type="Gene3D" id="3.60.21.10">
    <property type="match status" value="1"/>
</dbReference>
<comment type="caution">
    <text evidence="3">The sequence shown here is derived from an EMBL/GenBank/DDBJ whole genome shotgun (WGS) entry which is preliminary data.</text>
</comment>
<dbReference type="PANTHER" id="PTHR33393:SF13">
    <property type="entry name" value="PGA BIOSYNTHESIS PROTEIN CAPA"/>
    <property type="match status" value="1"/>
</dbReference>
<dbReference type="EMBL" id="JAUDZE010000004">
    <property type="protein sequence ID" value="MDN0014853.1"/>
    <property type="molecule type" value="Genomic_DNA"/>
</dbReference>
<dbReference type="RefSeq" id="WP_267981082.1">
    <property type="nucleotide sequence ID" value="NZ_JAPQKF010000004.1"/>
</dbReference>
<dbReference type="Pfam" id="PF09587">
    <property type="entry name" value="PGA_cap"/>
    <property type="match status" value="1"/>
</dbReference>
<feature type="domain" description="Capsule synthesis protein CapA" evidence="2">
    <location>
        <begin position="211"/>
        <end position="466"/>
    </location>
</feature>
<dbReference type="SUPFAM" id="SSF56300">
    <property type="entry name" value="Metallo-dependent phosphatases"/>
    <property type="match status" value="1"/>
</dbReference>
<protein>
    <submittedName>
        <fullName evidence="3">CapA family protein</fullName>
        <ecNumber evidence="3">3.1.-.-</ecNumber>
    </submittedName>
</protein>